<sequence length="418" mass="44615">MAEVTEDWENPEPAEAVVKEAIWPPFARKPPVQRTAMTTSAADQQCNEQQVVPELTTVATDAIGKQTGQEEVQLDIVIEEGQVDPEQTEWEPEEARPTHIRKNTKDVRVSTMMNQAVTSAIHHLEKRIQVNEDAIRESDKVLAAARKAVPAGMNLSGSRVTQAQAQTATSLLIQMKTLNPNQRWTMQAASVPVSHQVNPVLTMTSSNGNPVVNGRISLPPVITGGLVVNPVRGSSNVAVSISNTTTASVPATVIPSPSVQVPVSVTTSAADQQAAVSAPDRTQEQVPIPVTTTTPAVVTTTQADGARYRQEYHRDVKGKQLEEAAIVKLNPHFGNMANPLRPLEIIGLSAQIPSLHMNELLRGDQVQTPGACASRPHSGCTRERQASGSGELPGDTSATAIDPEETNSPPKATPTTGS</sequence>
<dbReference type="AlphaFoldDB" id="A0ABD3I927"/>
<evidence type="ECO:0000313" key="2">
    <source>
        <dbReference type="EMBL" id="KAL3700198.1"/>
    </source>
</evidence>
<feature type="compositionally biased region" description="Polar residues" evidence="1">
    <location>
        <begin position="406"/>
        <end position="418"/>
    </location>
</feature>
<reference evidence="2 3" key="1">
    <citation type="submission" date="2024-09" db="EMBL/GenBank/DDBJ databases">
        <title>Chromosome-scale assembly of Riccia sorocarpa.</title>
        <authorList>
            <person name="Paukszto L."/>
        </authorList>
    </citation>
    <scope>NUCLEOTIDE SEQUENCE [LARGE SCALE GENOMIC DNA]</scope>
    <source>
        <strain evidence="2">LP-2024</strain>
        <tissue evidence="2">Aerial parts of the thallus</tissue>
    </source>
</reference>
<accession>A0ABD3I927</accession>
<evidence type="ECO:0000313" key="3">
    <source>
        <dbReference type="Proteomes" id="UP001633002"/>
    </source>
</evidence>
<protein>
    <submittedName>
        <fullName evidence="2">Uncharacterized protein</fullName>
    </submittedName>
</protein>
<comment type="caution">
    <text evidence="2">The sequence shown here is derived from an EMBL/GenBank/DDBJ whole genome shotgun (WGS) entry which is preliminary data.</text>
</comment>
<dbReference type="EMBL" id="JBJQOH010000001">
    <property type="protein sequence ID" value="KAL3700198.1"/>
    <property type="molecule type" value="Genomic_DNA"/>
</dbReference>
<feature type="region of interest" description="Disordered" evidence="1">
    <location>
        <begin position="368"/>
        <end position="418"/>
    </location>
</feature>
<name>A0ABD3I927_9MARC</name>
<dbReference type="Proteomes" id="UP001633002">
    <property type="component" value="Unassembled WGS sequence"/>
</dbReference>
<evidence type="ECO:0000256" key="1">
    <source>
        <dbReference type="SAM" id="MobiDB-lite"/>
    </source>
</evidence>
<proteinExistence type="predicted"/>
<organism evidence="2 3">
    <name type="scientific">Riccia sorocarpa</name>
    <dbReference type="NCBI Taxonomy" id="122646"/>
    <lineage>
        <taxon>Eukaryota</taxon>
        <taxon>Viridiplantae</taxon>
        <taxon>Streptophyta</taxon>
        <taxon>Embryophyta</taxon>
        <taxon>Marchantiophyta</taxon>
        <taxon>Marchantiopsida</taxon>
        <taxon>Marchantiidae</taxon>
        <taxon>Marchantiales</taxon>
        <taxon>Ricciaceae</taxon>
        <taxon>Riccia</taxon>
    </lineage>
</organism>
<keyword evidence="3" id="KW-1185">Reference proteome</keyword>
<gene>
    <name evidence="2" type="ORF">R1sor_018220</name>
</gene>